<reference evidence="7 8" key="1">
    <citation type="submission" date="2024-09" db="EMBL/GenBank/DDBJ databases">
        <authorList>
            <person name="Sun Q."/>
            <person name="Mori K."/>
        </authorList>
    </citation>
    <scope>NUCLEOTIDE SEQUENCE [LARGE SCALE GENOMIC DNA]</scope>
    <source>
        <strain evidence="7 8">TBRC 3947</strain>
    </source>
</reference>
<dbReference type="EMBL" id="JBHLUH010000014">
    <property type="protein sequence ID" value="MFC0528593.1"/>
    <property type="molecule type" value="Genomic_DNA"/>
</dbReference>
<dbReference type="RefSeq" id="WP_377250343.1">
    <property type="nucleotide sequence ID" value="NZ_JBHLUH010000014.1"/>
</dbReference>
<name>A0ABV6M1P8_9ACTN</name>
<organism evidence="7 8">
    <name type="scientific">Phytohabitans kaempferiae</name>
    <dbReference type="NCBI Taxonomy" id="1620943"/>
    <lineage>
        <taxon>Bacteria</taxon>
        <taxon>Bacillati</taxon>
        <taxon>Actinomycetota</taxon>
        <taxon>Actinomycetes</taxon>
        <taxon>Micromonosporales</taxon>
        <taxon>Micromonosporaceae</taxon>
    </lineage>
</organism>
<dbReference type="InterPro" id="IPR050707">
    <property type="entry name" value="HTH_MetabolicPath_Reg"/>
</dbReference>
<evidence type="ECO:0000256" key="2">
    <source>
        <dbReference type="ARBA" id="ARBA00023125"/>
    </source>
</evidence>
<dbReference type="PROSITE" id="PS51078">
    <property type="entry name" value="ICLR_ED"/>
    <property type="match status" value="1"/>
</dbReference>
<dbReference type="InterPro" id="IPR014757">
    <property type="entry name" value="Tscrpt_reg_IclR_C"/>
</dbReference>
<dbReference type="InterPro" id="IPR036388">
    <property type="entry name" value="WH-like_DNA-bd_sf"/>
</dbReference>
<dbReference type="PROSITE" id="PS51077">
    <property type="entry name" value="HTH_ICLR"/>
    <property type="match status" value="1"/>
</dbReference>
<evidence type="ECO:0000256" key="3">
    <source>
        <dbReference type="ARBA" id="ARBA00023163"/>
    </source>
</evidence>
<feature type="domain" description="HTH iclR-type" evidence="5">
    <location>
        <begin position="8"/>
        <end position="70"/>
    </location>
</feature>
<comment type="caution">
    <text evidence="7">The sequence shown here is derived from an EMBL/GenBank/DDBJ whole genome shotgun (WGS) entry which is preliminary data.</text>
</comment>
<keyword evidence="3" id="KW-0804">Transcription</keyword>
<dbReference type="SMART" id="SM00346">
    <property type="entry name" value="HTH_ICLR"/>
    <property type="match status" value="1"/>
</dbReference>
<dbReference type="InterPro" id="IPR029016">
    <property type="entry name" value="GAF-like_dom_sf"/>
</dbReference>
<feature type="compositionally biased region" description="Polar residues" evidence="4">
    <location>
        <begin position="250"/>
        <end position="268"/>
    </location>
</feature>
<dbReference type="Gene3D" id="1.10.10.10">
    <property type="entry name" value="Winged helix-like DNA-binding domain superfamily/Winged helix DNA-binding domain"/>
    <property type="match status" value="1"/>
</dbReference>
<dbReference type="PANTHER" id="PTHR30136:SF35">
    <property type="entry name" value="HTH-TYPE TRANSCRIPTIONAL REGULATOR RV1719"/>
    <property type="match status" value="1"/>
</dbReference>
<proteinExistence type="predicted"/>
<evidence type="ECO:0000256" key="4">
    <source>
        <dbReference type="SAM" id="MobiDB-lite"/>
    </source>
</evidence>
<dbReference type="Pfam" id="PF09339">
    <property type="entry name" value="HTH_IclR"/>
    <property type="match status" value="1"/>
</dbReference>
<dbReference type="Gene3D" id="3.30.450.40">
    <property type="match status" value="1"/>
</dbReference>
<evidence type="ECO:0000259" key="6">
    <source>
        <dbReference type="PROSITE" id="PS51078"/>
    </source>
</evidence>
<evidence type="ECO:0000256" key="1">
    <source>
        <dbReference type="ARBA" id="ARBA00023015"/>
    </source>
</evidence>
<dbReference type="PANTHER" id="PTHR30136">
    <property type="entry name" value="HELIX-TURN-HELIX TRANSCRIPTIONAL REGULATOR, ICLR FAMILY"/>
    <property type="match status" value="1"/>
</dbReference>
<dbReference type="CDD" id="cd00090">
    <property type="entry name" value="HTH_ARSR"/>
    <property type="match status" value="1"/>
</dbReference>
<evidence type="ECO:0000313" key="8">
    <source>
        <dbReference type="Proteomes" id="UP001589867"/>
    </source>
</evidence>
<keyword evidence="8" id="KW-1185">Reference proteome</keyword>
<evidence type="ECO:0000259" key="5">
    <source>
        <dbReference type="PROSITE" id="PS51077"/>
    </source>
</evidence>
<keyword evidence="1" id="KW-0805">Transcription regulation</keyword>
<dbReference type="InterPro" id="IPR005471">
    <property type="entry name" value="Tscrpt_reg_IclR_N"/>
</dbReference>
<feature type="domain" description="IclR-ED" evidence="6">
    <location>
        <begin position="71"/>
        <end position="254"/>
    </location>
</feature>
<dbReference type="SUPFAM" id="SSF46785">
    <property type="entry name" value="Winged helix' DNA-binding domain"/>
    <property type="match status" value="1"/>
</dbReference>
<dbReference type="Proteomes" id="UP001589867">
    <property type="component" value="Unassembled WGS sequence"/>
</dbReference>
<dbReference type="InterPro" id="IPR036390">
    <property type="entry name" value="WH_DNA-bd_sf"/>
</dbReference>
<dbReference type="InterPro" id="IPR011991">
    <property type="entry name" value="ArsR-like_HTH"/>
</dbReference>
<gene>
    <name evidence="7" type="ORF">ACFFIA_13065</name>
</gene>
<keyword evidence="2" id="KW-0238">DNA-binding</keyword>
<sequence>MPEESDKGRTIARAAQILDSLARNSGGAELGDIAARAQMSPSGAHRALRALIDVGLATQDGARGRYRLGPRILVFAQGMNGENALLASAESELDTLNRDSGETVVLTVLRDGKMWNIASREGTGDLISRGNLGGEPHFHASARGLLFLAHMPRPEARALIRSTGLPALTPHTITNEEELWTAVDEARRRHLAWSRDTSVMGSSGVAAPIIDPDGSIVACVAVHLPSANLTPDTCKRLEQQIASAARQIEQRSAQARTWPGHTNRSNDPTPEGQP</sequence>
<protein>
    <submittedName>
        <fullName evidence="7">IclR family transcriptional regulator</fullName>
    </submittedName>
</protein>
<dbReference type="Pfam" id="PF01614">
    <property type="entry name" value="IclR_C"/>
    <property type="match status" value="1"/>
</dbReference>
<evidence type="ECO:0000313" key="7">
    <source>
        <dbReference type="EMBL" id="MFC0528593.1"/>
    </source>
</evidence>
<dbReference type="SUPFAM" id="SSF55781">
    <property type="entry name" value="GAF domain-like"/>
    <property type="match status" value="1"/>
</dbReference>
<accession>A0ABV6M1P8</accession>
<feature type="region of interest" description="Disordered" evidence="4">
    <location>
        <begin position="247"/>
        <end position="274"/>
    </location>
</feature>